<evidence type="ECO:0008006" key="4">
    <source>
        <dbReference type="Google" id="ProtNLM"/>
    </source>
</evidence>
<organism evidence="2 3">
    <name type="scientific">Labrys neptuniae</name>
    <dbReference type="NCBI Taxonomy" id="376174"/>
    <lineage>
        <taxon>Bacteria</taxon>
        <taxon>Pseudomonadati</taxon>
        <taxon>Pseudomonadota</taxon>
        <taxon>Alphaproteobacteria</taxon>
        <taxon>Hyphomicrobiales</taxon>
        <taxon>Xanthobacteraceae</taxon>
        <taxon>Labrys</taxon>
    </lineage>
</organism>
<evidence type="ECO:0000313" key="2">
    <source>
        <dbReference type="EMBL" id="MEW9305254.1"/>
    </source>
</evidence>
<dbReference type="Proteomes" id="UP001555786">
    <property type="component" value="Unassembled WGS sequence"/>
</dbReference>
<proteinExistence type="predicted"/>
<feature type="transmembrane region" description="Helical" evidence="1">
    <location>
        <begin position="21"/>
        <end position="41"/>
    </location>
</feature>
<gene>
    <name evidence="2" type="ORF">ABXS05_06890</name>
</gene>
<accession>A0ABV3PIU5</accession>
<sequence length="271" mass="30336">MSVLDAFPTRPLRANRIGISRLTGCFVVLVGFAFAGGMAWWQAEDLWRDYKISRSYEIADDARISNGECKTRKLVFTDCSATIIAPDGARSRVEMMFVDMHAGDYETGVVRSREEPRLLTLELGVEKISDRILTFLAFVGGFAVLGIAGLAMLLKASRLRRAVAEPVVMRPVVAKVLTQARTWLNQTIKYEYSLDGKTRKATSILKKNEMPFFLDTEERQVLAVVPQTTSTPILLDAGLEMLDLTDEERAAVRAAVSPVQDDIRVDRSMRW</sequence>
<keyword evidence="1" id="KW-1133">Transmembrane helix</keyword>
<comment type="caution">
    <text evidence="2">The sequence shown here is derived from an EMBL/GenBank/DDBJ whole genome shotgun (WGS) entry which is preliminary data.</text>
</comment>
<protein>
    <recommendedName>
        <fullName evidence="4">DUF3592 domain-containing protein</fullName>
    </recommendedName>
</protein>
<evidence type="ECO:0000256" key="1">
    <source>
        <dbReference type="SAM" id="Phobius"/>
    </source>
</evidence>
<dbReference type="RefSeq" id="WP_068291351.1">
    <property type="nucleotide sequence ID" value="NZ_JAVSCS010000033.1"/>
</dbReference>
<name>A0ABV3PIU5_9HYPH</name>
<keyword evidence="1" id="KW-0812">Transmembrane</keyword>
<feature type="transmembrane region" description="Helical" evidence="1">
    <location>
        <begin position="132"/>
        <end position="154"/>
    </location>
</feature>
<dbReference type="EMBL" id="JBFNQD010000001">
    <property type="protein sequence ID" value="MEW9305254.1"/>
    <property type="molecule type" value="Genomic_DNA"/>
</dbReference>
<keyword evidence="3" id="KW-1185">Reference proteome</keyword>
<keyword evidence="1" id="KW-0472">Membrane</keyword>
<evidence type="ECO:0000313" key="3">
    <source>
        <dbReference type="Proteomes" id="UP001555786"/>
    </source>
</evidence>
<reference evidence="2 3" key="1">
    <citation type="submission" date="2024-07" db="EMBL/GenBank/DDBJ databases">
        <title>Description of Labrys sedimenti sp. nov., isolated from a diclofenac-degrading enrichment culture.</title>
        <authorList>
            <person name="Tancsics A."/>
            <person name="Csepanyi A."/>
        </authorList>
    </citation>
    <scope>NUCLEOTIDE SEQUENCE [LARGE SCALE GENOMIC DNA]</scope>
    <source>
        <strain evidence="2 3">LMG 23578</strain>
    </source>
</reference>